<keyword evidence="3" id="KW-0732">Signal</keyword>
<proteinExistence type="inferred from homology"/>
<evidence type="ECO:0000256" key="1">
    <source>
        <dbReference type="ARBA" id="ARBA00004442"/>
    </source>
</evidence>
<dbReference type="Pfam" id="PF07980">
    <property type="entry name" value="SusD_RagB"/>
    <property type="match status" value="1"/>
</dbReference>
<dbReference type="SUPFAM" id="SSF48452">
    <property type="entry name" value="TPR-like"/>
    <property type="match status" value="1"/>
</dbReference>
<feature type="domain" description="SusD-like N-terminal" evidence="7">
    <location>
        <begin position="96"/>
        <end position="215"/>
    </location>
</feature>
<evidence type="ECO:0000256" key="3">
    <source>
        <dbReference type="ARBA" id="ARBA00022729"/>
    </source>
</evidence>
<comment type="similarity">
    <text evidence="2">Belongs to the SusD family.</text>
</comment>
<dbReference type="OrthoDB" id="5694214at2"/>
<evidence type="ECO:0000259" key="7">
    <source>
        <dbReference type="Pfam" id="PF14322"/>
    </source>
</evidence>
<feature type="domain" description="RagB/SusD" evidence="6">
    <location>
        <begin position="326"/>
        <end position="584"/>
    </location>
</feature>
<dbReference type="RefSeq" id="WP_068824596.1">
    <property type="nucleotide sequence ID" value="NZ_CP014224.1"/>
</dbReference>
<evidence type="ECO:0000256" key="5">
    <source>
        <dbReference type="ARBA" id="ARBA00023237"/>
    </source>
</evidence>
<dbReference type="Pfam" id="PF14322">
    <property type="entry name" value="SusD-like_3"/>
    <property type="match status" value="1"/>
</dbReference>
<reference evidence="8 9" key="1">
    <citation type="submission" date="2016-02" db="EMBL/GenBank/DDBJ databases">
        <authorList>
            <person name="Wen L."/>
            <person name="He K."/>
            <person name="Yang H."/>
        </authorList>
    </citation>
    <scope>NUCLEOTIDE SEQUENCE [LARGE SCALE GENOMIC DNA]</scope>
    <source>
        <strain evidence="8 9">CZ1127</strain>
    </source>
</reference>
<evidence type="ECO:0000313" key="8">
    <source>
        <dbReference type="EMBL" id="ANW95454.1"/>
    </source>
</evidence>
<evidence type="ECO:0000256" key="2">
    <source>
        <dbReference type="ARBA" id="ARBA00006275"/>
    </source>
</evidence>
<comment type="subcellular location">
    <subcellularLocation>
        <location evidence="1">Cell outer membrane</location>
    </subcellularLocation>
</comment>
<dbReference type="STRING" id="1790137.AXE80_03795"/>
<dbReference type="AlphaFoldDB" id="A0A1B1Y3V7"/>
<evidence type="ECO:0000256" key="4">
    <source>
        <dbReference type="ARBA" id="ARBA00023136"/>
    </source>
</evidence>
<dbReference type="InterPro" id="IPR012944">
    <property type="entry name" value="SusD_RagB_dom"/>
</dbReference>
<sequence>MKNNFIKYTLIALASLQVACSFDPEIDNTYSEDWVFSQPDYVEGLLLNAYGNLPNTIVDGYGGDFLDAATDNAVTNSGAGVYRLGTGGLTPSSNVVGQWNNAYNQIRNVHLFMENGLGENINYDISSESADKAKRDNLKGEAFYLRAWWSFHLLQAYGGKTDAGEALGYPIVLKSATREESTDLEAVKRDTYEECVAQIKKDIDSAMLYLPSKYIGNDPVTGINNLGRADQQVSLALKSRVSLYAASPAYQPDNIVKLTGMGQFTVLDEPAYIAKWEVAADDAQEAINEIGTFTSLKIADFAANNTPAEFIWRSFFTSSALETNNYPIEERGGAKTGPSQNLVNAFYSKNGYPIEDARSGYDPNDPYSNRDPRLYVNVLHNGSDFNNRNLETFVGGIDSKEKYAGNTRTGYYVRKWLSLAPGIISVDNSSNQRHYNPYFRRTELFLNLAEAANEAYGPTGLGGNITQTAVDVIKSIRTKAGITDNTYVDEVAALGKDEFRKLIQRERRLELAFENHRYFDLRRCLLPLNETVKGIKITKNTNGTFIYEEEEVEERKFDGLKYYYAPLPYDELSKSPNLINNLGW</sequence>
<dbReference type="InterPro" id="IPR033985">
    <property type="entry name" value="SusD-like_N"/>
</dbReference>
<keyword evidence="5" id="KW-0998">Cell outer membrane</keyword>
<dbReference type="Gene3D" id="1.25.40.390">
    <property type="match status" value="1"/>
</dbReference>
<name>A0A1B1Y3V7_9FLAO</name>
<dbReference type="GO" id="GO:0009279">
    <property type="term" value="C:cell outer membrane"/>
    <property type="evidence" value="ECO:0007669"/>
    <property type="project" value="UniProtKB-SubCell"/>
</dbReference>
<dbReference type="Proteomes" id="UP000092967">
    <property type="component" value="Chromosome"/>
</dbReference>
<evidence type="ECO:0008006" key="10">
    <source>
        <dbReference type="Google" id="ProtNLM"/>
    </source>
</evidence>
<organism evidence="8 9">
    <name type="scientific">Wenyingzhuangia fucanilytica</name>
    <dbReference type="NCBI Taxonomy" id="1790137"/>
    <lineage>
        <taxon>Bacteria</taxon>
        <taxon>Pseudomonadati</taxon>
        <taxon>Bacteroidota</taxon>
        <taxon>Flavobacteriia</taxon>
        <taxon>Flavobacteriales</taxon>
        <taxon>Flavobacteriaceae</taxon>
        <taxon>Wenyingzhuangia</taxon>
    </lineage>
</organism>
<protein>
    <recommendedName>
        <fullName evidence="10">Carbohydrate-binding protein SusD</fullName>
    </recommendedName>
</protein>
<dbReference type="InterPro" id="IPR011990">
    <property type="entry name" value="TPR-like_helical_dom_sf"/>
</dbReference>
<dbReference type="KEGG" id="wfu:AXE80_03795"/>
<evidence type="ECO:0000259" key="6">
    <source>
        <dbReference type="Pfam" id="PF07980"/>
    </source>
</evidence>
<dbReference type="EMBL" id="CP014224">
    <property type="protein sequence ID" value="ANW95454.1"/>
    <property type="molecule type" value="Genomic_DNA"/>
</dbReference>
<accession>A0A1B1Y3V7</accession>
<keyword evidence="9" id="KW-1185">Reference proteome</keyword>
<gene>
    <name evidence="8" type="ORF">AXE80_03795</name>
</gene>
<keyword evidence="4" id="KW-0472">Membrane</keyword>
<evidence type="ECO:0000313" key="9">
    <source>
        <dbReference type="Proteomes" id="UP000092967"/>
    </source>
</evidence>